<feature type="signal peptide" evidence="2">
    <location>
        <begin position="1"/>
        <end position="23"/>
    </location>
</feature>
<dbReference type="Pfam" id="PF09826">
    <property type="entry name" value="Beta_propel"/>
    <property type="match status" value="1"/>
</dbReference>
<dbReference type="InterPro" id="IPR019198">
    <property type="entry name" value="Beta_propeller_containing"/>
</dbReference>
<feature type="chain" id="PRO_5039382920" description="Secreted protein" evidence="2">
    <location>
        <begin position="24"/>
        <end position="659"/>
    </location>
</feature>
<evidence type="ECO:0000313" key="3">
    <source>
        <dbReference type="EMBL" id="ANS79938.1"/>
    </source>
</evidence>
<accession>A0A1B1NES2</accession>
<dbReference type="Proteomes" id="UP000092482">
    <property type="component" value="Chromosome"/>
</dbReference>
<dbReference type="KEGG" id="serj:SGUI_2542"/>
<dbReference type="EMBL" id="CP014989">
    <property type="protein sequence ID" value="ANS79938.1"/>
    <property type="molecule type" value="Genomic_DNA"/>
</dbReference>
<feature type="compositionally biased region" description="Polar residues" evidence="1">
    <location>
        <begin position="102"/>
        <end position="114"/>
    </location>
</feature>
<feature type="compositionally biased region" description="Low complexity" evidence="1">
    <location>
        <begin position="82"/>
        <end position="101"/>
    </location>
</feature>
<name>A0A1B1NES2_9MICO</name>
<dbReference type="RefSeq" id="WP_066640991.1">
    <property type="nucleotide sequence ID" value="NZ_CP014989.1"/>
</dbReference>
<evidence type="ECO:0000256" key="1">
    <source>
        <dbReference type="SAM" id="MobiDB-lite"/>
    </source>
</evidence>
<keyword evidence="2" id="KW-0732">Signal</keyword>
<organism evidence="3 4">
    <name type="scientific">Serinicoccus hydrothermalis</name>
    <dbReference type="NCBI Taxonomy" id="1758689"/>
    <lineage>
        <taxon>Bacteria</taxon>
        <taxon>Bacillati</taxon>
        <taxon>Actinomycetota</taxon>
        <taxon>Actinomycetes</taxon>
        <taxon>Micrococcales</taxon>
        <taxon>Ornithinimicrobiaceae</taxon>
        <taxon>Serinicoccus</taxon>
    </lineage>
</organism>
<dbReference type="PROSITE" id="PS51257">
    <property type="entry name" value="PROKAR_LIPOPROTEIN"/>
    <property type="match status" value="1"/>
</dbReference>
<evidence type="ECO:0000256" key="2">
    <source>
        <dbReference type="SAM" id="SignalP"/>
    </source>
</evidence>
<feature type="region of interest" description="Disordered" evidence="1">
    <location>
        <begin position="82"/>
        <end position="125"/>
    </location>
</feature>
<gene>
    <name evidence="3" type="ORF">SGUI_2542</name>
</gene>
<evidence type="ECO:0008006" key="5">
    <source>
        <dbReference type="Google" id="ProtNLM"/>
    </source>
</evidence>
<dbReference type="PATRIC" id="fig|1758689.4.peg.2655"/>
<proteinExistence type="predicted"/>
<reference evidence="3 4" key="1">
    <citation type="submission" date="2016-03" db="EMBL/GenBank/DDBJ databases">
        <title>Shallow-sea hydrothermal system.</title>
        <authorList>
            <person name="Tang K."/>
        </authorList>
    </citation>
    <scope>NUCLEOTIDE SEQUENCE [LARGE SCALE GENOMIC DNA]</scope>
    <source>
        <strain evidence="3 4">JLT9</strain>
    </source>
</reference>
<dbReference type="AlphaFoldDB" id="A0A1B1NES2"/>
<dbReference type="OrthoDB" id="9778998at2"/>
<protein>
    <recommendedName>
        <fullName evidence="5">Secreted protein</fullName>
    </recommendedName>
</protein>
<dbReference type="STRING" id="1758689.SGUI_2542"/>
<evidence type="ECO:0000313" key="4">
    <source>
        <dbReference type="Proteomes" id="UP000092482"/>
    </source>
</evidence>
<keyword evidence="4" id="KW-1185">Reference proteome</keyword>
<sequence length="659" mass="69482">MTPSSGRRTTLLAPLLAVPLALAACSPADIVSPPAAGAAELTDFGSCEELLGYFQDHALEQVGPWGLGGARGWLATEDSADMAASDSAAGSAESAASPGSPQEGTDFSGTNNQEEGVEEPDIIQTDGEIVVTSRNGELVVVDVASRATVGSLRLPGRDAGSEPELLLDRDNDRVLVLTREWTGGVSPLPSTDGLSTFPAFETVRTVVTLVDISDPSAPRAGGTLRLEGDYRSTRMHDGTARMVMVTPPPGLALVQPRNGSLVAEDEAEQANREIISATTLDDWLPHLQTIQGTRSAGTELAVPCEDIARPPEFSGLSTMSVLTFDLDDAQLDVTSSTGVVAAGSTVYASTDRLVVATGAWEAWAAADGPDSSIMPRGGGAQSTSLHTFDLTEAGSTDYLASGSVDGRLLNQFSLDEQDGVIRVATTTDRQGSTPSSSSLVVLAEEGDRLVEQGRVDGLGETEQIYSVRYLSADTAAVVTFRQTDPLYLVDTSDPTAPEVTGELKIPGYSAYLHPVGEDLLLGVGQDATDEGRTTGLQVSLFDISDPAAPTQVAMETWADHYSDVEYDHRAFRYWPQTGQLFLPANAWTEDSEWTGVVSARVEGTSLSQGPRLQLGGSSASGWDHARRTLVIGDQLWVLGDSSLHITDLTTLEEQGTVDL</sequence>